<proteinExistence type="predicted"/>
<organism evidence="2 3">
    <name type="scientific">Lasiosphaeria ovina</name>
    <dbReference type="NCBI Taxonomy" id="92902"/>
    <lineage>
        <taxon>Eukaryota</taxon>
        <taxon>Fungi</taxon>
        <taxon>Dikarya</taxon>
        <taxon>Ascomycota</taxon>
        <taxon>Pezizomycotina</taxon>
        <taxon>Sordariomycetes</taxon>
        <taxon>Sordariomycetidae</taxon>
        <taxon>Sordariales</taxon>
        <taxon>Lasiosphaeriaceae</taxon>
        <taxon>Lasiosphaeria</taxon>
    </lineage>
</organism>
<keyword evidence="3" id="KW-1185">Reference proteome</keyword>
<feature type="region of interest" description="Disordered" evidence="1">
    <location>
        <begin position="1"/>
        <end position="30"/>
    </location>
</feature>
<sequence>MGQAHHPELPPSPDPSQISPRPGSKPVQAYHPFTRTPQVLNRMKPTVAAIPLLLSAGTTQVYAEKIYIDKVPGYSQLPPCAEVPVSTIVRDMERGCGDGGRYTSFSCFCTASSSKFASIISTAVAARCAASGIASQGAGAALRAIITALPTLAAPTLAAPTLAAATATPAISSSVPTDTAVANSTDYSPVWPPTAPVPFPTAAGARVGVVKILPWACGAALALAVLM</sequence>
<dbReference type="EMBL" id="JAULSN010000006">
    <property type="protein sequence ID" value="KAK3369635.1"/>
    <property type="molecule type" value="Genomic_DNA"/>
</dbReference>
<gene>
    <name evidence="2" type="ORF">B0T24DRAFT_722478</name>
</gene>
<reference evidence="2" key="1">
    <citation type="journal article" date="2023" name="Mol. Phylogenet. Evol.">
        <title>Genome-scale phylogeny and comparative genomics of the fungal order Sordariales.</title>
        <authorList>
            <person name="Hensen N."/>
            <person name="Bonometti L."/>
            <person name="Westerberg I."/>
            <person name="Brannstrom I.O."/>
            <person name="Guillou S."/>
            <person name="Cros-Aarteil S."/>
            <person name="Calhoun S."/>
            <person name="Haridas S."/>
            <person name="Kuo A."/>
            <person name="Mondo S."/>
            <person name="Pangilinan J."/>
            <person name="Riley R."/>
            <person name="LaButti K."/>
            <person name="Andreopoulos B."/>
            <person name="Lipzen A."/>
            <person name="Chen C."/>
            <person name="Yan M."/>
            <person name="Daum C."/>
            <person name="Ng V."/>
            <person name="Clum A."/>
            <person name="Steindorff A."/>
            <person name="Ohm R.A."/>
            <person name="Martin F."/>
            <person name="Silar P."/>
            <person name="Natvig D.O."/>
            <person name="Lalanne C."/>
            <person name="Gautier V."/>
            <person name="Ament-Velasquez S.L."/>
            <person name="Kruys A."/>
            <person name="Hutchinson M.I."/>
            <person name="Powell A.J."/>
            <person name="Barry K."/>
            <person name="Miller A.N."/>
            <person name="Grigoriev I.V."/>
            <person name="Debuchy R."/>
            <person name="Gladieux P."/>
            <person name="Hiltunen Thoren M."/>
            <person name="Johannesson H."/>
        </authorList>
    </citation>
    <scope>NUCLEOTIDE SEQUENCE</scope>
    <source>
        <strain evidence="2">CBS 958.72</strain>
    </source>
</reference>
<comment type="caution">
    <text evidence="2">The sequence shown here is derived from an EMBL/GenBank/DDBJ whole genome shotgun (WGS) entry which is preliminary data.</text>
</comment>
<evidence type="ECO:0000256" key="1">
    <source>
        <dbReference type="SAM" id="MobiDB-lite"/>
    </source>
</evidence>
<dbReference type="AlphaFoldDB" id="A0AAE0K5C5"/>
<name>A0AAE0K5C5_9PEZI</name>
<protein>
    <submittedName>
        <fullName evidence="2">Uncharacterized protein</fullName>
    </submittedName>
</protein>
<dbReference type="Proteomes" id="UP001287356">
    <property type="component" value="Unassembled WGS sequence"/>
</dbReference>
<evidence type="ECO:0000313" key="3">
    <source>
        <dbReference type="Proteomes" id="UP001287356"/>
    </source>
</evidence>
<reference evidence="2" key="2">
    <citation type="submission" date="2023-06" db="EMBL/GenBank/DDBJ databases">
        <authorList>
            <consortium name="Lawrence Berkeley National Laboratory"/>
            <person name="Haridas S."/>
            <person name="Hensen N."/>
            <person name="Bonometti L."/>
            <person name="Westerberg I."/>
            <person name="Brannstrom I.O."/>
            <person name="Guillou S."/>
            <person name="Cros-Aarteil S."/>
            <person name="Calhoun S."/>
            <person name="Kuo A."/>
            <person name="Mondo S."/>
            <person name="Pangilinan J."/>
            <person name="Riley R."/>
            <person name="Labutti K."/>
            <person name="Andreopoulos B."/>
            <person name="Lipzen A."/>
            <person name="Chen C."/>
            <person name="Yanf M."/>
            <person name="Daum C."/>
            <person name="Ng V."/>
            <person name="Clum A."/>
            <person name="Steindorff A."/>
            <person name="Ohm R."/>
            <person name="Martin F."/>
            <person name="Silar P."/>
            <person name="Natvig D."/>
            <person name="Lalanne C."/>
            <person name="Gautier V."/>
            <person name="Ament-Velasquez S.L."/>
            <person name="Kruys A."/>
            <person name="Hutchinson M.I."/>
            <person name="Powell A.J."/>
            <person name="Barry K."/>
            <person name="Miller A.N."/>
            <person name="Grigoriev I.V."/>
            <person name="Debuchy R."/>
            <person name="Gladieux P."/>
            <person name="Thoren M.H."/>
            <person name="Johannesson H."/>
        </authorList>
    </citation>
    <scope>NUCLEOTIDE SEQUENCE</scope>
    <source>
        <strain evidence="2">CBS 958.72</strain>
    </source>
</reference>
<evidence type="ECO:0000313" key="2">
    <source>
        <dbReference type="EMBL" id="KAK3369635.1"/>
    </source>
</evidence>
<accession>A0AAE0K5C5</accession>